<gene>
    <name evidence="5" type="ORF">G1H10_19605</name>
</gene>
<dbReference type="InterPro" id="IPR029056">
    <property type="entry name" value="Ribokinase-like"/>
</dbReference>
<evidence type="ECO:0000256" key="1">
    <source>
        <dbReference type="ARBA" id="ARBA00010688"/>
    </source>
</evidence>
<dbReference type="InterPro" id="IPR052700">
    <property type="entry name" value="Carb_kinase_PfkB-like"/>
</dbReference>
<evidence type="ECO:0000313" key="5">
    <source>
        <dbReference type="EMBL" id="NEE02384.1"/>
    </source>
</evidence>
<dbReference type="PANTHER" id="PTHR43320:SF3">
    <property type="entry name" value="CARBOHYDRATE KINASE PFKB DOMAIN-CONTAINING PROTEIN"/>
    <property type="match status" value="1"/>
</dbReference>
<proteinExistence type="inferred from homology"/>
<organism evidence="5 6">
    <name type="scientific">Phytoactinopolyspora halotolerans</name>
    <dbReference type="NCBI Taxonomy" id="1981512"/>
    <lineage>
        <taxon>Bacteria</taxon>
        <taxon>Bacillati</taxon>
        <taxon>Actinomycetota</taxon>
        <taxon>Actinomycetes</taxon>
        <taxon>Jiangellales</taxon>
        <taxon>Jiangellaceae</taxon>
        <taxon>Phytoactinopolyspora</taxon>
    </lineage>
</organism>
<dbReference type="GO" id="GO:0016301">
    <property type="term" value="F:kinase activity"/>
    <property type="evidence" value="ECO:0007669"/>
    <property type="project" value="UniProtKB-KW"/>
</dbReference>
<dbReference type="AlphaFoldDB" id="A0A6L9SCH1"/>
<comment type="similarity">
    <text evidence="1">Belongs to the carbohydrate kinase PfkB family.</text>
</comment>
<keyword evidence="6" id="KW-1185">Reference proteome</keyword>
<reference evidence="5 6" key="1">
    <citation type="submission" date="2020-02" db="EMBL/GenBank/DDBJ databases">
        <authorList>
            <person name="Li X.-J."/>
            <person name="Han X.-M."/>
        </authorList>
    </citation>
    <scope>NUCLEOTIDE SEQUENCE [LARGE SCALE GENOMIC DNA]</scope>
    <source>
        <strain evidence="5 6">CCTCC AB 2017055</strain>
    </source>
</reference>
<protein>
    <submittedName>
        <fullName evidence="5">Ribokinase</fullName>
    </submittedName>
</protein>
<feature type="domain" description="Carbohydrate kinase PfkB" evidence="4">
    <location>
        <begin position="2"/>
        <end position="317"/>
    </location>
</feature>
<keyword evidence="2" id="KW-0808">Transferase</keyword>
<accession>A0A6L9SCH1</accession>
<dbReference type="InterPro" id="IPR002173">
    <property type="entry name" value="Carboh/pur_kinase_PfkB_CS"/>
</dbReference>
<dbReference type="Gene3D" id="3.40.1190.20">
    <property type="match status" value="1"/>
</dbReference>
<dbReference type="PANTHER" id="PTHR43320">
    <property type="entry name" value="SUGAR KINASE"/>
    <property type="match status" value="1"/>
</dbReference>
<dbReference type="Pfam" id="PF00294">
    <property type="entry name" value="PfkB"/>
    <property type="match status" value="1"/>
</dbReference>
<dbReference type="SUPFAM" id="SSF53613">
    <property type="entry name" value="Ribokinase-like"/>
    <property type="match status" value="1"/>
</dbReference>
<dbReference type="Proteomes" id="UP000475214">
    <property type="component" value="Unassembled WGS sequence"/>
</dbReference>
<dbReference type="PROSITE" id="PS00583">
    <property type="entry name" value="PFKB_KINASES_1"/>
    <property type="match status" value="1"/>
</dbReference>
<dbReference type="InterPro" id="IPR011611">
    <property type="entry name" value="PfkB_dom"/>
</dbReference>
<evidence type="ECO:0000313" key="6">
    <source>
        <dbReference type="Proteomes" id="UP000475214"/>
    </source>
</evidence>
<dbReference type="EMBL" id="JAAGOA010000014">
    <property type="protein sequence ID" value="NEE02384.1"/>
    <property type="molecule type" value="Genomic_DNA"/>
</dbReference>
<name>A0A6L9SCH1_9ACTN</name>
<comment type="caution">
    <text evidence="5">The sequence shown here is derived from an EMBL/GenBank/DDBJ whole genome shotgun (WGS) entry which is preliminary data.</text>
</comment>
<evidence type="ECO:0000256" key="2">
    <source>
        <dbReference type="ARBA" id="ARBA00022679"/>
    </source>
</evidence>
<keyword evidence="3 5" id="KW-0418">Kinase</keyword>
<sequence>MIVVVGDVVTDVLAQVGGDGGELAIGSDTPAGIRMSGGGQAANTAAWLASLGVDVTFVGAVGNDRAGEDRVAELRDAGVRVRVSRRDGMATGCVIVLAHGDERTMISDRGANALLDADHVAAAIGEIGPEPAGGGETDVRHLHLSGYTLLDPASRAAGLRALELARDAGLTTSVDAASAEPLRAAGPAFIEWMRGVDILFANTAEAEVLASYMVLPDGGRPADPAQSVDPARQASGLARRTGGEVVVKLGDAGALWSDGVQVIRHDAVPVRVIDATGAGDAFAAAFLESWTRTRTRPETALAVGCALGAEAVGHVGAR</sequence>
<dbReference type="RefSeq" id="WP_163740871.1">
    <property type="nucleotide sequence ID" value="NZ_JAAGOA010000014.1"/>
</dbReference>
<evidence type="ECO:0000259" key="4">
    <source>
        <dbReference type="Pfam" id="PF00294"/>
    </source>
</evidence>
<evidence type="ECO:0000256" key="3">
    <source>
        <dbReference type="ARBA" id="ARBA00022777"/>
    </source>
</evidence>